<feature type="transmembrane region" description="Helical" evidence="6">
    <location>
        <begin position="257"/>
        <end position="277"/>
    </location>
</feature>
<dbReference type="STRING" id="504800.SAMN04488085_12424"/>
<reference evidence="8 9" key="1">
    <citation type="submission" date="2016-10" db="EMBL/GenBank/DDBJ databases">
        <authorList>
            <person name="de Groot N.N."/>
        </authorList>
    </citation>
    <scope>NUCLEOTIDE SEQUENCE [LARGE SCALE GENOMIC DNA]</scope>
    <source>
        <strain evidence="8 9">DSM 45317</strain>
    </source>
</reference>
<evidence type="ECO:0000256" key="1">
    <source>
        <dbReference type="ARBA" id="ARBA00004651"/>
    </source>
</evidence>
<feature type="transmembrane region" description="Helical" evidence="6">
    <location>
        <begin position="223"/>
        <end position="245"/>
    </location>
</feature>
<dbReference type="AlphaFoldDB" id="A0A1I4LTQ7"/>
<evidence type="ECO:0000256" key="5">
    <source>
        <dbReference type="ARBA" id="ARBA00023136"/>
    </source>
</evidence>
<dbReference type="InParanoid" id="A0A1I4LTQ7"/>
<evidence type="ECO:0000313" key="8">
    <source>
        <dbReference type="EMBL" id="SFL94412.1"/>
    </source>
</evidence>
<dbReference type="PANTHER" id="PTHR35007:SF3">
    <property type="entry name" value="POSSIBLE CONSERVED ALANINE RICH MEMBRANE PROTEIN"/>
    <property type="match status" value="1"/>
</dbReference>
<dbReference type="EMBL" id="FOSW01000024">
    <property type="protein sequence ID" value="SFL94412.1"/>
    <property type="molecule type" value="Genomic_DNA"/>
</dbReference>
<dbReference type="GO" id="GO:0005886">
    <property type="term" value="C:plasma membrane"/>
    <property type="evidence" value="ECO:0007669"/>
    <property type="project" value="UniProtKB-SubCell"/>
</dbReference>
<dbReference type="PANTHER" id="PTHR35007">
    <property type="entry name" value="INTEGRAL MEMBRANE PROTEIN-RELATED"/>
    <property type="match status" value="1"/>
</dbReference>
<feature type="transmembrane region" description="Helical" evidence="6">
    <location>
        <begin position="6"/>
        <end position="23"/>
    </location>
</feature>
<keyword evidence="9" id="KW-1185">Reference proteome</keyword>
<evidence type="ECO:0000256" key="4">
    <source>
        <dbReference type="ARBA" id="ARBA00022989"/>
    </source>
</evidence>
<keyword evidence="2" id="KW-1003">Cell membrane</keyword>
<evidence type="ECO:0000313" key="9">
    <source>
        <dbReference type="Proteomes" id="UP000199152"/>
    </source>
</evidence>
<keyword evidence="5 6" id="KW-0472">Membrane</keyword>
<dbReference type="Pfam" id="PF00482">
    <property type="entry name" value="T2SSF"/>
    <property type="match status" value="1"/>
</dbReference>
<evidence type="ECO:0000259" key="7">
    <source>
        <dbReference type="Pfam" id="PF00482"/>
    </source>
</evidence>
<proteinExistence type="predicted"/>
<gene>
    <name evidence="8" type="ORF">SAMN04488085_12424</name>
</gene>
<organism evidence="8 9">
    <name type="scientific">Geodermatophilus ruber</name>
    <dbReference type="NCBI Taxonomy" id="504800"/>
    <lineage>
        <taxon>Bacteria</taxon>
        <taxon>Bacillati</taxon>
        <taxon>Actinomycetota</taxon>
        <taxon>Actinomycetes</taxon>
        <taxon>Geodermatophilales</taxon>
        <taxon>Geodermatophilaceae</taxon>
        <taxon>Geodermatophilus</taxon>
    </lineage>
</organism>
<comment type="subcellular location">
    <subcellularLocation>
        <location evidence="1">Cell membrane</location>
        <topology evidence="1">Multi-pass membrane protein</topology>
    </subcellularLocation>
</comment>
<protein>
    <submittedName>
        <fullName evidence="8">Tight adherence protein B</fullName>
    </submittedName>
</protein>
<dbReference type="InterPro" id="IPR018076">
    <property type="entry name" value="T2SS_GspF_dom"/>
</dbReference>
<sequence>MGFVSLTGALLGLLLGVGLLLVWRSGPRGPERPSGPRAPGRRQQLLAAAGLTGINAAQLLALQLGLGLLALVVVLLTTGTVTVSLVFGIFGFVLPAVQVRRLAGKRRADLREVWPEVVDNLASAVRAGLSVPEALSALAVRGPEVLRPPFARFAAEYRSSGRFGDCLDRLKHELADPVGDRIVETLRVAREVGGSDLGRVLRTLSAFLREDARARAELETRQGWVVQAARLAVAAPWVVLLLLATQSTTLEAYDTPVGTALLVGGAGVCVVAYRVMLRIGRLPQDVRVLQ</sequence>
<keyword evidence="4 6" id="KW-1133">Transmembrane helix</keyword>
<name>A0A1I4LTQ7_9ACTN</name>
<feature type="domain" description="Type II secretion system protein GspF" evidence="7">
    <location>
        <begin position="119"/>
        <end position="243"/>
    </location>
</feature>
<evidence type="ECO:0000256" key="2">
    <source>
        <dbReference type="ARBA" id="ARBA00022475"/>
    </source>
</evidence>
<evidence type="ECO:0000256" key="3">
    <source>
        <dbReference type="ARBA" id="ARBA00022692"/>
    </source>
</evidence>
<evidence type="ECO:0000256" key="6">
    <source>
        <dbReference type="SAM" id="Phobius"/>
    </source>
</evidence>
<keyword evidence="3 6" id="KW-0812">Transmembrane</keyword>
<accession>A0A1I4LTQ7</accession>
<feature type="transmembrane region" description="Helical" evidence="6">
    <location>
        <begin position="44"/>
        <end position="62"/>
    </location>
</feature>
<feature type="transmembrane region" description="Helical" evidence="6">
    <location>
        <begin position="68"/>
        <end position="97"/>
    </location>
</feature>
<dbReference type="Proteomes" id="UP000199152">
    <property type="component" value="Unassembled WGS sequence"/>
</dbReference>